<evidence type="ECO:0000313" key="4">
    <source>
        <dbReference type="Proteomes" id="UP000295560"/>
    </source>
</evidence>
<comment type="caution">
    <text evidence="3">The sequence shown here is derived from an EMBL/GenBank/DDBJ whole genome shotgun (WGS) entry which is preliminary data.</text>
</comment>
<organism evidence="3 4">
    <name type="scientific">Pseudonocardia endophytica</name>
    <dbReference type="NCBI Taxonomy" id="401976"/>
    <lineage>
        <taxon>Bacteria</taxon>
        <taxon>Bacillati</taxon>
        <taxon>Actinomycetota</taxon>
        <taxon>Actinomycetes</taxon>
        <taxon>Pseudonocardiales</taxon>
        <taxon>Pseudonocardiaceae</taxon>
        <taxon>Pseudonocardia</taxon>
    </lineage>
</organism>
<reference evidence="3 4" key="1">
    <citation type="submission" date="2019-03" db="EMBL/GenBank/DDBJ databases">
        <title>Sequencing the genomes of 1000 actinobacteria strains.</title>
        <authorList>
            <person name="Klenk H.-P."/>
        </authorList>
    </citation>
    <scope>NUCLEOTIDE SEQUENCE [LARGE SCALE GENOMIC DNA]</scope>
    <source>
        <strain evidence="3 4">DSM 44969</strain>
    </source>
</reference>
<keyword evidence="4" id="KW-1185">Reference proteome</keyword>
<dbReference type="RefSeq" id="WP_132429062.1">
    <property type="nucleotide sequence ID" value="NZ_SMFZ01000002.1"/>
</dbReference>
<evidence type="ECO:0000256" key="1">
    <source>
        <dbReference type="SAM" id="MobiDB-lite"/>
    </source>
</evidence>
<keyword evidence="2 3" id="KW-0812">Transmembrane</keyword>
<dbReference type="AlphaFoldDB" id="A0A4R1HE63"/>
<keyword evidence="2" id="KW-1133">Transmembrane helix</keyword>
<dbReference type="InterPro" id="IPR044857">
    <property type="entry name" value="T7SS_EccB_R1"/>
</dbReference>
<feature type="transmembrane region" description="Helical" evidence="2">
    <location>
        <begin position="66"/>
        <end position="88"/>
    </location>
</feature>
<protein>
    <submittedName>
        <fullName evidence="3">Type VII secretion system ESX-1 transmembrane protein B</fullName>
    </submittedName>
</protein>
<feature type="region of interest" description="Disordered" evidence="1">
    <location>
        <begin position="1"/>
        <end position="35"/>
    </location>
</feature>
<dbReference type="Gene3D" id="3.30.2390.20">
    <property type="entry name" value="Type VII secretion system EccB, repeat 1 domain"/>
    <property type="match status" value="1"/>
</dbReference>
<evidence type="ECO:0000256" key="2">
    <source>
        <dbReference type="SAM" id="Phobius"/>
    </source>
</evidence>
<keyword evidence="2" id="KW-0472">Membrane</keyword>
<dbReference type="PANTHER" id="PTHR40765:SF2">
    <property type="entry name" value="ESX-2 SECRETION SYSTEM ATPASE ECCB2"/>
    <property type="match status" value="1"/>
</dbReference>
<sequence length="532" mass="52448">MTVTETPAGERTTRRDPDAPPARALRAPATRDQVDAHRFGQRRLEAALVRADPVPLHEQLRAQRRASLAGIALGLLGLGGAFVLAHVVPDTQWQTQSLVVGERSGTVYAVTPANPGPQQLVPVPDMLAGRLVLAALGSPAPTAVPVTVSDDTLATAPRTPPADVAGAVGVRPDGPPVPPDWAVCDTNPDPAGGGTGATTVLAGSLGPSAPAGGLLLAAQGGSTSVVLDGVRHRIDPDDTPAMSALGLLDVAPRQVADGLLSALPEGAPLRTPDIAGGSGGGSDGGSGGGGSGGGSDGGSAGSGAGSGGGPGRGTTVGELGRVGDVVTSNPLGGGEMFFVVLGPSAGRPAGVLPIPATLADAIRTATGQGTPATMAENLIARNTIDDGPGRGVDPSGWPSVRLPKVDPASSPSVCWTWRDGRTGLSAGDRLPVADGAVTVDLAAADGAGPRPDAVVLPASGTGPIESRGSTGGGTRWLLSTTGALHGLADDRTAEALGVTTAGRAPEEALRLLPRAPALDLSTVRDVRDVAGN</sequence>
<feature type="compositionally biased region" description="Low complexity" evidence="1">
    <location>
        <begin position="21"/>
        <end position="31"/>
    </location>
</feature>
<feature type="compositionally biased region" description="Gly residues" evidence="1">
    <location>
        <begin position="276"/>
        <end position="314"/>
    </location>
</feature>
<dbReference type="EMBL" id="SMFZ01000002">
    <property type="protein sequence ID" value="TCK20364.1"/>
    <property type="molecule type" value="Genomic_DNA"/>
</dbReference>
<proteinExistence type="predicted"/>
<dbReference type="Pfam" id="PF05108">
    <property type="entry name" value="T7SS_ESX1_EccB"/>
    <property type="match status" value="2"/>
</dbReference>
<name>A0A4R1HE63_PSEEN</name>
<feature type="region of interest" description="Disordered" evidence="1">
    <location>
        <begin position="263"/>
        <end position="319"/>
    </location>
</feature>
<dbReference type="InterPro" id="IPR007795">
    <property type="entry name" value="T7SS_EccB"/>
</dbReference>
<dbReference type="GO" id="GO:0005576">
    <property type="term" value="C:extracellular region"/>
    <property type="evidence" value="ECO:0007669"/>
    <property type="project" value="TreeGrafter"/>
</dbReference>
<accession>A0A4R1HE63</accession>
<gene>
    <name evidence="3" type="ORF">EV378_4323</name>
</gene>
<dbReference type="OrthoDB" id="3847604at2"/>
<dbReference type="PANTHER" id="PTHR40765">
    <property type="entry name" value="ESX-2 SECRETION SYSTEM ATPASE ECCB2"/>
    <property type="match status" value="1"/>
</dbReference>
<evidence type="ECO:0000313" key="3">
    <source>
        <dbReference type="EMBL" id="TCK20364.1"/>
    </source>
</evidence>
<dbReference type="Proteomes" id="UP000295560">
    <property type="component" value="Unassembled WGS sequence"/>
</dbReference>